<sequence>MARIAFAVPIAYEDSLVAEAQANGHDVVARCGSAGELASLLGATRPDVAVTSAAERYLTPQLLAEADREGVRLVAIVDTDSDRRNALTVGLHEVVDRAEWAQIEGMLLATPAPAPGVAAPRAGRGIVIAVWGPAGSPGRTSLAITIAAELASAGTTVALADVDTYSGSIAPTLGLLDEAPGFAAACRLAGADALTNAELERIGQRYSSPQGSFWVLTGIGRPSRWPELSADRVRTALEQCRGWVDYTVVDTGFNLENDEEISSDVFAPRRNAATLQALRSADHIVAVGSADPVGLSRFLRAHVDLIDTIVTDRITVVMNRLRASVIGAAPSVQVAKSLERFGGVTDAVFVPNDPAAFDAALLRGATLLDSSARSPARAAIGALVRERLLAPGGDQRQGGRRRRPRQRRDTALTPRGG</sequence>
<comment type="caution">
    <text evidence="4">The sequence shown here is derived from an EMBL/GenBank/DDBJ whole genome shotgun (WGS) entry which is preliminary data.</text>
</comment>
<evidence type="ECO:0000313" key="4">
    <source>
        <dbReference type="EMBL" id="PWB96088.1"/>
    </source>
</evidence>
<dbReference type="EMBL" id="QEEX01000002">
    <property type="protein sequence ID" value="PWB96088.1"/>
    <property type="molecule type" value="Genomic_DNA"/>
</dbReference>
<proteinExistence type="predicted"/>
<reference evidence="5" key="1">
    <citation type="submission" date="2018-04" db="EMBL/GenBank/DDBJ databases">
        <authorList>
            <person name="Liu S."/>
            <person name="Wang Z."/>
            <person name="Li J."/>
        </authorList>
    </citation>
    <scope>NUCLEOTIDE SEQUENCE [LARGE SCALE GENOMIC DNA]</scope>
    <source>
        <strain evidence="5">S1194</strain>
    </source>
</reference>
<keyword evidence="2" id="KW-0067">ATP-binding</keyword>
<dbReference type="RefSeq" id="WP_108998352.1">
    <property type="nucleotide sequence ID" value="NZ_QEEX01000002.1"/>
</dbReference>
<protein>
    <submittedName>
        <fullName evidence="4">Regulator</fullName>
    </submittedName>
</protein>
<keyword evidence="5" id="KW-1185">Reference proteome</keyword>
<dbReference type="PANTHER" id="PTHR43384:SF6">
    <property type="entry name" value="SEPTUM SITE-DETERMINING PROTEIN MIND HOMOLOG, CHLOROPLASTIC"/>
    <property type="match status" value="1"/>
</dbReference>
<dbReference type="GO" id="GO:0051782">
    <property type="term" value="P:negative regulation of cell division"/>
    <property type="evidence" value="ECO:0007669"/>
    <property type="project" value="TreeGrafter"/>
</dbReference>
<dbReference type="Gene3D" id="3.40.50.300">
    <property type="entry name" value="P-loop containing nucleotide triphosphate hydrolases"/>
    <property type="match status" value="1"/>
</dbReference>
<name>A0A2U1SWW4_9MICO</name>
<dbReference type="InterPro" id="IPR050625">
    <property type="entry name" value="ParA/MinD_ATPase"/>
</dbReference>
<gene>
    <name evidence="4" type="ORF">DF220_11920</name>
</gene>
<evidence type="ECO:0000256" key="1">
    <source>
        <dbReference type="ARBA" id="ARBA00022741"/>
    </source>
</evidence>
<dbReference type="PANTHER" id="PTHR43384">
    <property type="entry name" value="SEPTUM SITE-DETERMINING PROTEIN MIND HOMOLOG, CHLOROPLASTIC-RELATED"/>
    <property type="match status" value="1"/>
</dbReference>
<dbReference type="GO" id="GO:0009898">
    <property type="term" value="C:cytoplasmic side of plasma membrane"/>
    <property type="evidence" value="ECO:0007669"/>
    <property type="project" value="TreeGrafter"/>
</dbReference>
<accession>A0A2U1SWW4</accession>
<evidence type="ECO:0000256" key="2">
    <source>
        <dbReference type="ARBA" id="ARBA00022840"/>
    </source>
</evidence>
<evidence type="ECO:0000256" key="3">
    <source>
        <dbReference type="SAM" id="MobiDB-lite"/>
    </source>
</evidence>
<dbReference type="SUPFAM" id="SSF52540">
    <property type="entry name" value="P-loop containing nucleoside triphosphate hydrolases"/>
    <property type="match status" value="1"/>
</dbReference>
<organism evidence="4 5">
    <name type="scientific">Homoserinimonas hongtaonis</name>
    <dbReference type="NCBI Taxonomy" id="2079791"/>
    <lineage>
        <taxon>Bacteria</taxon>
        <taxon>Bacillati</taxon>
        <taxon>Actinomycetota</taxon>
        <taxon>Actinomycetes</taxon>
        <taxon>Micrococcales</taxon>
        <taxon>Microbacteriaceae</taxon>
        <taxon>Homoserinimonas</taxon>
    </lineage>
</organism>
<dbReference type="AlphaFoldDB" id="A0A2U1SWW4"/>
<dbReference type="Proteomes" id="UP000244978">
    <property type="component" value="Unassembled WGS sequence"/>
</dbReference>
<feature type="region of interest" description="Disordered" evidence="3">
    <location>
        <begin position="390"/>
        <end position="417"/>
    </location>
</feature>
<dbReference type="GO" id="GO:0005524">
    <property type="term" value="F:ATP binding"/>
    <property type="evidence" value="ECO:0007669"/>
    <property type="project" value="UniProtKB-KW"/>
</dbReference>
<dbReference type="GO" id="GO:0005829">
    <property type="term" value="C:cytosol"/>
    <property type="evidence" value="ECO:0007669"/>
    <property type="project" value="TreeGrafter"/>
</dbReference>
<keyword evidence="1" id="KW-0547">Nucleotide-binding</keyword>
<dbReference type="GO" id="GO:0016887">
    <property type="term" value="F:ATP hydrolysis activity"/>
    <property type="evidence" value="ECO:0007669"/>
    <property type="project" value="TreeGrafter"/>
</dbReference>
<evidence type="ECO:0000313" key="5">
    <source>
        <dbReference type="Proteomes" id="UP000244978"/>
    </source>
</evidence>
<dbReference type="InterPro" id="IPR027417">
    <property type="entry name" value="P-loop_NTPase"/>
</dbReference>